<dbReference type="Proteomes" id="UP000006548">
    <property type="component" value="Chromosome 2"/>
</dbReference>
<evidence type="ECO:0000313" key="4">
    <source>
        <dbReference type="EMBL" id="AEC06175.1"/>
    </source>
</evidence>
<dbReference type="EMBL" id="CP002685">
    <property type="protein sequence ID" value="AEC06175.1"/>
    <property type="molecule type" value="Genomic_DNA"/>
</dbReference>
<gene>
    <name evidence="2 4" type="ordered locus">At2g11570</name>
    <name evidence="4" type="ORF">F14P14.10</name>
    <name evidence="4" type="ORF">F14P14_10</name>
</gene>
<evidence type="ECO:0000256" key="1">
    <source>
        <dbReference type="SAM" id="MobiDB-lite"/>
    </source>
</evidence>
<protein>
    <submittedName>
        <fullName evidence="3">Uncharacterized protein At2g11570</fullName>
    </submittedName>
</protein>
<feature type="region of interest" description="Disordered" evidence="1">
    <location>
        <begin position="47"/>
        <end position="82"/>
    </location>
</feature>
<feature type="compositionally biased region" description="Basic and acidic residues" evidence="1">
    <location>
        <begin position="47"/>
        <end position="72"/>
    </location>
</feature>
<reference evidence="3" key="2">
    <citation type="submission" date="2000-03" db="EMBL/GenBank/DDBJ databases">
        <authorList>
            <person name="Lin X."/>
            <person name="Kaul S."/>
            <person name="Shea T.P."/>
            <person name="Fujii C.Y."/>
            <person name="Shen M."/>
            <person name="VanAken S.E."/>
            <person name="Barnstead M.E."/>
            <person name="Mason T.M."/>
            <person name="Bowman C.L."/>
            <person name="Ronning C.M."/>
            <person name="Benito M.-I."/>
            <person name="Carrera A.J."/>
            <person name="Creasy T.H."/>
            <person name="Buell C.R."/>
            <person name="Town C.D."/>
            <person name="Nierman W.C."/>
            <person name="Fraser C.M."/>
            <person name="Venter J.C."/>
        </authorList>
    </citation>
    <scope>NUCLEOTIDE SEQUENCE</scope>
</reference>
<dbReference type="AlphaFoldDB" id="Q9SIG0"/>
<dbReference type="PIR" id="D84498">
    <property type="entry name" value="D84498"/>
</dbReference>
<dbReference type="TAIR" id="AT2G11570"/>
<reference evidence="3" key="3">
    <citation type="submission" date="2002-02" db="EMBL/GenBank/DDBJ databases">
        <authorList>
            <person name="Town C.D."/>
            <person name="Kaul S."/>
        </authorList>
    </citation>
    <scope>NUCLEOTIDE SEQUENCE</scope>
</reference>
<accession>Q9SIG0</accession>
<dbReference type="GeneID" id="815630"/>
<evidence type="ECO:0000313" key="2">
    <source>
        <dbReference type="Araport" id="AT2G11570"/>
    </source>
</evidence>
<dbReference type="STRING" id="3702.Q9SIG0"/>
<proteinExistence type="predicted"/>
<evidence type="ECO:0000313" key="5">
    <source>
        <dbReference type="Proteomes" id="UP000006548"/>
    </source>
</evidence>
<reference evidence="4" key="4">
    <citation type="submission" date="2011-02" db="EMBL/GenBank/DDBJ databases">
        <authorList>
            <consortium name="TAIR"/>
            <person name="Swarbreck D."/>
            <person name="Lamesch P."/>
            <person name="Wilks C."/>
            <person name="Huala E."/>
        </authorList>
    </citation>
    <scope>NUCLEOTIDE SEQUENCE</scope>
</reference>
<name>Q9SIG0_ARATH</name>
<reference evidence="4 5" key="1">
    <citation type="journal article" date="1999" name="Nature">
        <title>Sequence and analysis of chromosome 2 of the plant Arabidopsis thaliana.</title>
        <authorList>
            <person name="Lin X."/>
            <person name="Kaul S."/>
            <person name="Rounsley S."/>
            <person name="Shea T.P."/>
            <person name="Benito M.I."/>
            <person name="Town C.D."/>
            <person name="Fujii C.Y."/>
            <person name="Mason T."/>
            <person name="Bowman C.L."/>
            <person name="Barnstead M."/>
            <person name="Feldblyum T.V."/>
            <person name="Buell C.R."/>
            <person name="Ketchum K.A."/>
            <person name="Lee J."/>
            <person name="Ronning C.M."/>
            <person name="Koo H.L."/>
            <person name="Moffat K.S."/>
            <person name="Cronin L.A."/>
            <person name="Shen M."/>
            <person name="Pai G."/>
            <person name="Van Aken S."/>
            <person name="Umayam L."/>
            <person name="Tallon L.J."/>
            <person name="Gill J.E."/>
            <person name="Adams M.D."/>
            <person name="Carrera A.J."/>
            <person name="Creasy T.H."/>
            <person name="Goodman H.M."/>
            <person name="Somerville C.R."/>
            <person name="Copenhaver G.P."/>
            <person name="Preuss D."/>
            <person name="Nierman W.C."/>
            <person name="White O."/>
            <person name="Eisen J.A."/>
            <person name="Salzberg S.L."/>
            <person name="Fraser C.M."/>
            <person name="Venter J.C."/>
        </authorList>
    </citation>
    <scope>NUCLEOTIDE SEQUENCE [LARGE SCALE GENOMIC DNA]</scope>
    <source>
        <strain evidence="5">cv. Columbia</strain>
    </source>
</reference>
<sequence>MEETQQNVPPIEKMDESELLLPSLLKRIVKTAVADAMQDVYLRLDKLERDAETSKTKEKDREEEATGEKTDGKTGFGGGDFRGDCDTGFDGGDYRGVAETGLVEVTSGEKAVGESGHEALKKDGMLKLVADVKEIDVGDKAVDDEMVGDDVVETKPGFGNTVNEILRTDDVLGVVEKSVDDELRSGVKKSVDGELRSGDEPSCLEKSVINNEPTSENETGGEKRVHFFVEGSGFEKSSDDKSDEMACGDEVVGRKRNMRMKNYNKLCGATEKVSEAINSCQFAFYERKGKNRKKKKEGEGEGEGE</sequence>
<dbReference type="Araport" id="AT2G11570"/>
<reference evidence="4" key="5">
    <citation type="submission" date="2016-05" db="EMBL/GenBank/DDBJ databases">
        <authorList>
            <person name="Krishnakumar V."/>
            <person name="Cheng C.-Y."/>
            <person name="Chan A.P."/>
            <person name="Schobel S."/>
            <person name="Kim M."/>
            <person name="Ferlanti E.S."/>
            <person name="Belyaeva I."/>
            <person name="Rosen B.D."/>
            <person name="Micklem G."/>
            <person name="Miller J.R."/>
            <person name="Vaughn M."/>
            <person name="Town C.D."/>
        </authorList>
    </citation>
    <scope>NUCLEOTIDE SEQUENCE</scope>
</reference>
<organism evidence="3">
    <name type="scientific">Arabidopsis thaliana</name>
    <name type="common">Mouse-ear cress</name>
    <dbReference type="NCBI Taxonomy" id="3702"/>
    <lineage>
        <taxon>Eukaryota</taxon>
        <taxon>Viridiplantae</taxon>
        <taxon>Streptophyta</taxon>
        <taxon>Embryophyta</taxon>
        <taxon>Tracheophyta</taxon>
        <taxon>Spermatophyta</taxon>
        <taxon>Magnoliopsida</taxon>
        <taxon>eudicotyledons</taxon>
        <taxon>Gunneridae</taxon>
        <taxon>Pentapetalae</taxon>
        <taxon>rosids</taxon>
        <taxon>malvids</taxon>
        <taxon>Brassicales</taxon>
        <taxon>Brassicaceae</taxon>
        <taxon>Camelineae</taxon>
        <taxon>Arabidopsis</taxon>
    </lineage>
</organism>
<reference evidence="5" key="6">
    <citation type="journal article" date="2017" name="Plant J.">
        <title>Araport11: a complete reannotation of the Arabidopsis thaliana reference genome.</title>
        <authorList>
            <person name="Cheng C.Y."/>
            <person name="Krishnakumar V."/>
            <person name="Chan A.P."/>
            <person name="Thibaud-Nissen F."/>
            <person name="Schobel S."/>
            <person name="Town C.D."/>
        </authorList>
    </citation>
    <scope>GENOME REANNOTATION</scope>
    <source>
        <strain evidence="5">cv. Columbia</strain>
    </source>
</reference>
<keyword evidence="5" id="KW-1185">Reference proteome</keyword>
<dbReference type="HOGENOM" id="CLU_913220_0_0_1"/>
<dbReference type="PaxDb" id="3702-AT2G11570.1"/>
<evidence type="ECO:0000313" key="3">
    <source>
        <dbReference type="EMBL" id="AAD28052.1"/>
    </source>
</evidence>
<dbReference type="EMBL" id="AC007166">
    <property type="protein sequence ID" value="AAD28052.1"/>
    <property type="molecule type" value="Genomic_DNA"/>
</dbReference>
<dbReference type="ExpressionAtlas" id="Q9SIG0">
    <property type="expression patterns" value="baseline and differential"/>
</dbReference>
<dbReference type="KEGG" id="ath:AT2G11570"/>